<dbReference type="PANTHER" id="PTHR30492">
    <property type="entry name" value="METHYLGLYOXAL SYNTHASE"/>
    <property type="match status" value="1"/>
</dbReference>
<proteinExistence type="predicted"/>
<sequence>MRPELIISIIALVLAVIALGATAAVYYMLRKPHAAQPANMPTSEPASATALLEAEASAGEILDGPPHVIYNPSKTADWRKIREELVRAADAAGLPEPVWIKTTEEDPGFGQARHALDNRACVVIAAGGDGTVRAVAQVLAGTSTPLGIMPVGTGNLLARNLDFPIQSIKDLAQIALTGINKCFDVGRINIEETLSESQIESQSENQTDDGSAAPAGHHAFMVMGGVGFDADLMDSTKSELKDRIGWLAYVQAAGTHLFSSKLKAQLQLSANRQPVDVEARSVMFLNCGELTGGIVLEPHADPADQWLDLAVLDVRGGILGWFDLARRVILKGIGFQAHDLIKQNVVAGHITTRRIRECRVALERPQQLQLDGDVLGVVQDFTVEVLPQSLYIRTRH</sequence>
<dbReference type="Proteomes" id="UP000293036">
    <property type="component" value="Unassembled WGS sequence"/>
</dbReference>
<dbReference type="Gene3D" id="3.40.50.10330">
    <property type="entry name" value="Probable inorganic polyphosphate/atp-NAD kinase, domain 1"/>
    <property type="match status" value="1"/>
</dbReference>
<dbReference type="InterPro" id="IPR017438">
    <property type="entry name" value="ATP-NAD_kinase_N"/>
</dbReference>
<name>A0A4Q9V2I2_9ACTO</name>
<dbReference type="InterPro" id="IPR001206">
    <property type="entry name" value="Diacylglycerol_kinase_cat_dom"/>
</dbReference>
<keyword evidence="1" id="KW-0812">Transmembrane</keyword>
<dbReference type="GO" id="GO:0008929">
    <property type="term" value="F:methylglyoxal synthase activity"/>
    <property type="evidence" value="ECO:0007669"/>
    <property type="project" value="InterPro"/>
</dbReference>
<dbReference type="PROSITE" id="PS50146">
    <property type="entry name" value="DAGK"/>
    <property type="match status" value="1"/>
</dbReference>
<feature type="domain" description="DAGKc" evidence="2">
    <location>
        <begin position="61"/>
        <end position="192"/>
    </location>
</feature>
<evidence type="ECO:0000259" key="2">
    <source>
        <dbReference type="PROSITE" id="PS50146"/>
    </source>
</evidence>
<protein>
    <submittedName>
        <fullName evidence="3">Diacylglycerol kinase</fullName>
    </submittedName>
</protein>
<comment type="caution">
    <text evidence="3">The sequence shown here is derived from an EMBL/GenBank/DDBJ whole genome shotgun (WGS) entry which is preliminary data.</text>
</comment>
<dbReference type="GO" id="GO:0016301">
    <property type="term" value="F:kinase activity"/>
    <property type="evidence" value="ECO:0007669"/>
    <property type="project" value="UniProtKB-KW"/>
</dbReference>
<gene>
    <name evidence="3" type="ORF">EZJ44_01685</name>
</gene>
<keyword evidence="4" id="KW-1185">Reference proteome</keyword>
<keyword evidence="1" id="KW-0472">Membrane</keyword>
<keyword evidence="1" id="KW-1133">Transmembrane helix</keyword>
<dbReference type="SUPFAM" id="SSF111331">
    <property type="entry name" value="NAD kinase/diacylglycerol kinase-like"/>
    <property type="match status" value="1"/>
</dbReference>
<dbReference type="InterPro" id="IPR004363">
    <property type="entry name" value="Methylgl_synth"/>
</dbReference>
<dbReference type="SMART" id="SM00046">
    <property type="entry name" value="DAGKc"/>
    <property type="match status" value="1"/>
</dbReference>
<dbReference type="GO" id="GO:0005829">
    <property type="term" value="C:cytosol"/>
    <property type="evidence" value="ECO:0007669"/>
    <property type="project" value="TreeGrafter"/>
</dbReference>
<accession>A0A4Q9V2I2</accession>
<reference evidence="3 4" key="1">
    <citation type="submission" date="2019-02" db="EMBL/GenBank/DDBJ databases">
        <title>Arcanobacterium bovis sp. nov., isolated from the milk of a cow with mastitis.</title>
        <authorList>
            <person name="Sammra O."/>
            <person name="Foster G."/>
            <person name="Hassan A."/>
            <person name="Alssahen M."/>
            <person name="Laemmler C."/>
            <person name="Borowiak M."/>
            <person name="Malorny B."/>
            <person name="Abdulmawjood A."/>
        </authorList>
    </citation>
    <scope>NUCLEOTIDE SEQUENCE [LARGE SCALE GENOMIC DNA]</scope>
    <source>
        <strain evidence="3 4">C605018/01/1</strain>
    </source>
</reference>
<dbReference type="AlphaFoldDB" id="A0A4Q9V2I2"/>
<organism evidence="3 4">
    <name type="scientific">Arcanobacterium bovis</name>
    <dbReference type="NCBI Taxonomy" id="2529275"/>
    <lineage>
        <taxon>Bacteria</taxon>
        <taxon>Bacillati</taxon>
        <taxon>Actinomycetota</taxon>
        <taxon>Actinomycetes</taxon>
        <taxon>Actinomycetales</taxon>
        <taxon>Actinomycetaceae</taxon>
        <taxon>Arcanobacterium</taxon>
    </lineage>
</organism>
<dbReference type="RefSeq" id="WP_131279471.1">
    <property type="nucleotide sequence ID" value="NZ_JBHSLR010000009.1"/>
</dbReference>
<dbReference type="Gene3D" id="2.60.200.40">
    <property type="match status" value="1"/>
</dbReference>
<dbReference type="InterPro" id="IPR016064">
    <property type="entry name" value="NAD/diacylglycerol_kinase_sf"/>
</dbReference>
<keyword evidence="3" id="KW-0808">Transferase</keyword>
<evidence type="ECO:0000313" key="4">
    <source>
        <dbReference type="Proteomes" id="UP000293036"/>
    </source>
</evidence>
<dbReference type="PANTHER" id="PTHR30492:SF0">
    <property type="entry name" value="METHYLGLYOXAL SYNTHASE"/>
    <property type="match status" value="1"/>
</dbReference>
<feature type="transmembrane region" description="Helical" evidence="1">
    <location>
        <begin position="6"/>
        <end position="29"/>
    </location>
</feature>
<evidence type="ECO:0000313" key="3">
    <source>
        <dbReference type="EMBL" id="TBW23865.1"/>
    </source>
</evidence>
<dbReference type="EMBL" id="SJDT01000001">
    <property type="protein sequence ID" value="TBW23865.1"/>
    <property type="molecule type" value="Genomic_DNA"/>
</dbReference>
<keyword evidence="3" id="KW-0418">Kinase</keyword>
<dbReference type="OrthoDB" id="3171056at2"/>
<evidence type="ECO:0000256" key="1">
    <source>
        <dbReference type="SAM" id="Phobius"/>
    </source>
</evidence>
<dbReference type="Pfam" id="PF00781">
    <property type="entry name" value="DAGK_cat"/>
    <property type="match status" value="1"/>
</dbReference>
<dbReference type="GO" id="GO:0019242">
    <property type="term" value="P:methylglyoxal biosynthetic process"/>
    <property type="evidence" value="ECO:0007669"/>
    <property type="project" value="InterPro"/>
</dbReference>